<comment type="subunit">
    <text evidence="10">Interacts (via lumenal domain) with lysosomal protein MFSD1; the interaction starts while both proteins are still in the endoplasmic reticulum and is required for stabilization of MFSD1 in lysosomes but has no direct effect on its targeting to lysosomes or transporter activity.</text>
</comment>
<dbReference type="InterPro" id="IPR029382">
    <property type="entry name" value="NCU-G1"/>
</dbReference>
<comment type="function">
    <text evidence="8">Required to protect lysosomal transporter MFSD1 from lysosomal proteolysis and for MFSD1 lysosomal localization.</text>
</comment>
<sequence>MSSLQLLLLGATLGLFGLIVSTEGMSNGRDDMKIEEVRKFTTVINPGCQVRFGVNCSALTNMTLLHIKSEGKTDCYHFLWSFIGAPTLLMARTSLNSTLNVNWDEMLEENVPTPSITFNPPALYSFGWSLVKIWIADDINDVVQLNQINQSMITGYQTKNFIWERFDNISYQNSTHLSYTLTAKKYIHYFNESKQVFDLGPDGYFKFTIRMKSSNGYSDVLPYMLYSENSTQVDIAFNDVQLNLTETDYPGHPRIGFKYLVVQGAHLKDLKNERMRLERTKTLDDEHTPGVFETLSVRTPILNKTDQSFIQWKPICYTGEVRDVIDSVDVWSYPLQNASSVNGDDNVQDSILYSYYGADVDSMLLEAVNISFGTQQDGFYNKTKHISWTYSTGFGEPPQDFVSTLVFIIIGIGLGIPALIIILSITYVLVKRLKQPRDDLLLGR</sequence>
<evidence type="ECO:0000256" key="10">
    <source>
        <dbReference type="ARBA" id="ARBA00044960"/>
    </source>
</evidence>
<dbReference type="Proteomes" id="UP000198287">
    <property type="component" value="Unassembled WGS sequence"/>
</dbReference>
<comment type="subcellular location">
    <subcellularLocation>
        <location evidence="9">Lysosome membrane</location>
        <topology evidence="9">Single-pass type I membrane protein</topology>
        <orientation evidence="9">Lumenal side</orientation>
    </subcellularLocation>
</comment>
<dbReference type="PANTHER" id="PTHR31981">
    <property type="entry name" value="GLYCOSYLATED LYSOSOMAL MEMBRANE PROTEIN"/>
    <property type="match status" value="1"/>
</dbReference>
<evidence type="ECO:0000256" key="2">
    <source>
        <dbReference type="ARBA" id="ARBA00022692"/>
    </source>
</evidence>
<keyword evidence="4 11" id="KW-1133">Transmembrane helix</keyword>
<evidence type="ECO:0000313" key="14">
    <source>
        <dbReference type="Proteomes" id="UP000198287"/>
    </source>
</evidence>
<evidence type="ECO:0000256" key="4">
    <source>
        <dbReference type="ARBA" id="ARBA00022989"/>
    </source>
</evidence>
<evidence type="ECO:0000256" key="6">
    <source>
        <dbReference type="ARBA" id="ARBA00023180"/>
    </source>
</evidence>
<keyword evidence="6" id="KW-0325">Glycoprotein</keyword>
<dbReference type="Pfam" id="PF15065">
    <property type="entry name" value="NCU-G1"/>
    <property type="match status" value="1"/>
</dbReference>
<evidence type="ECO:0000256" key="9">
    <source>
        <dbReference type="ARBA" id="ARBA00024189"/>
    </source>
</evidence>
<gene>
    <name evidence="13" type="ORF">Fcan01_08491</name>
</gene>
<evidence type="ECO:0000256" key="8">
    <source>
        <dbReference type="ARBA" id="ARBA00024176"/>
    </source>
</evidence>
<evidence type="ECO:0000256" key="12">
    <source>
        <dbReference type="SAM" id="SignalP"/>
    </source>
</evidence>
<proteinExistence type="inferred from homology"/>
<accession>A0A226EJ77</accession>
<evidence type="ECO:0000313" key="13">
    <source>
        <dbReference type="EMBL" id="OXA56811.1"/>
    </source>
</evidence>
<protein>
    <submittedName>
        <fullName evidence="13">Glycosylated lysosomal membrane protein B</fullName>
    </submittedName>
</protein>
<feature type="transmembrane region" description="Helical" evidence="11">
    <location>
        <begin position="405"/>
        <end position="430"/>
    </location>
</feature>
<evidence type="ECO:0000256" key="7">
    <source>
        <dbReference type="ARBA" id="ARBA00023228"/>
    </source>
</evidence>
<keyword evidence="5 11" id="KW-0472">Membrane</keyword>
<dbReference type="OrthoDB" id="6264340at2759"/>
<reference evidence="13 14" key="1">
    <citation type="submission" date="2015-12" db="EMBL/GenBank/DDBJ databases">
        <title>The genome of Folsomia candida.</title>
        <authorList>
            <person name="Faddeeva A."/>
            <person name="Derks M.F."/>
            <person name="Anvar Y."/>
            <person name="Smit S."/>
            <person name="Van Straalen N."/>
            <person name="Roelofs D."/>
        </authorList>
    </citation>
    <scope>NUCLEOTIDE SEQUENCE [LARGE SCALE GENOMIC DNA]</scope>
    <source>
        <strain evidence="13 14">VU population</strain>
        <tissue evidence="13">Whole body</tissue>
    </source>
</reference>
<comment type="similarity">
    <text evidence="1">Belongs to the GLMP family.</text>
</comment>
<keyword evidence="2 11" id="KW-0812">Transmembrane</keyword>
<feature type="signal peptide" evidence="12">
    <location>
        <begin position="1"/>
        <end position="24"/>
    </location>
</feature>
<dbReference type="EMBL" id="LNIX01000003">
    <property type="protein sequence ID" value="OXA56811.1"/>
    <property type="molecule type" value="Genomic_DNA"/>
</dbReference>
<comment type="caution">
    <text evidence="13">The sequence shown here is derived from an EMBL/GenBank/DDBJ whole genome shotgun (WGS) entry which is preliminary data.</text>
</comment>
<evidence type="ECO:0000256" key="3">
    <source>
        <dbReference type="ARBA" id="ARBA00022729"/>
    </source>
</evidence>
<keyword evidence="7" id="KW-0458">Lysosome</keyword>
<feature type="chain" id="PRO_5012240264" evidence="12">
    <location>
        <begin position="25"/>
        <end position="444"/>
    </location>
</feature>
<organism evidence="13 14">
    <name type="scientific">Folsomia candida</name>
    <name type="common">Springtail</name>
    <dbReference type="NCBI Taxonomy" id="158441"/>
    <lineage>
        <taxon>Eukaryota</taxon>
        <taxon>Metazoa</taxon>
        <taxon>Ecdysozoa</taxon>
        <taxon>Arthropoda</taxon>
        <taxon>Hexapoda</taxon>
        <taxon>Collembola</taxon>
        <taxon>Entomobryomorpha</taxon>
        <taxon>Isotomoidea</taxon>
        <taxon>Isotomidae</taxon>
        <taxon>Proisotominae</taxon>
        <taxon>Folsomia</taxon>
    </lineage>
</organism>
<dbReference type="AlphaFoldDB" id="A0A226EJ77"/>
<name>A0A226EJ77_FOLCA</name>
<evidence type="ECO:0000256" key="5">
    <source>
        <dbReference type="ARBA" id="ARBA00023136"/>
    </source>
</evidence>
<keyword evidence="14" id="KW-1185">Reference proteome</keyword>
<evidence type="ECO:0000256" key="11">
    <source>
        <dbReference type="SAM" id="Phobius"/>
    </source>
</evidence>
<evidence type="ECO:0000256" key="1">
    <source>
        <dbReference type="ARBA" id="ARBA00010599"/>
    </source>
</evidence>
<dbReference type="PANTHER" id="PTHR31981:SF1">
    <property type="entry name" value="GLYCOSYLATED LYSOSOMAL MEMBRANE PROTEIN"/>
    <property type="match status" value="1"/>
</dbReference>
<keyword evidence="3 12" id="KW-0732">Signal</keyword>
<dbReference type="GO" id="GO:0005765">
    <property type="term" value="C:lysosomal membrane"/>
    <property type="evidence" value="ECO:0007669"/>
    <property type="project" value="UniProtKB-SubCell"/>
</dbReference>
<dbReference type="OMA" id="TLHYLWD"/>